<dbReference type="EMBL" id="BAAAKK010000001">
    <property type="protein sequence ID" value="GAA1419429.1"/>
    <property type="molecule type" value="Genomic_DNA"/>
</dbReference>
<dbReference type="RefSeq" id="WP_343917388.1">
    <property type="nucleotide sequence ID" value="NZ_BAAAKK010000001.1"/>
</dbReference>
<proteinExistence type="predicted"/>
<gene>
    <name evidence="1" type="ORF">GCM10009640_07120</name>
</gene>
<comment type="caution">
    <text evidence="1">The sequence shown here is derived from an EMBL/GenBank/DDBJ whole genome shotgun (WGS) entry which is preliminary data.</text>
</comment>
<name>A0ABN1YPI3_9MICO</name>
<sequence>MNDEQLKKRFHETFVNPDDAGMPLDAESDVDAYFWTVPRLETEDALTEVMPEEDEEQLERVANELNGSYPAWARRSDL</sequence>
<evidence type="ECO:0000313" key="2">
    <source>
        <dbReference type="Proteomes" id="UP001501266"/>
    </source>
</evidence>
<reference evidence="1 2" key="1">
    <citation type="journal article" date="2019" name="Int. J. Syst. Evol. Microbiol.">
        <title>The Global Catalogue of Microorganisms (GCM) 10K type strain sequencing project: providing services to taxonomists for standard genome sequencing and annotation.</title>
        <authorList>
            <consortium name="The Broad Institute Genomics Platform"/>
            <consortium name="The Broad Institute Genome Sequencing Center for Infectious Disease"/>
            <person name="Wu L."/>
            <person name="Ma J."/>
        </authorList>
    </citation>
    <scope>NUCLEOTIDE SEQUENCE [LARGE SCALE GENOMIC DNA]</scope>
    <source>
        <strain evidence="1 2">JCM 12398</strain>
    </source>
</reference>
<keyword evidence="2" id="KW-1185">Reference proteome</keyword>
<protein>
    <submittedName>
        <fullName evidence="1">Uncharacterized protein</fullName>
    </submittedName>
</protein>
<evidence type="ECO:0000313" key="1">
    <source>
        <dbReference type="EMBL" id="GAA1419429.1"/>
    </source>
</evidence>
<dbReference type="Proteomes" id="UP001501266">
    <property type="component" value="Unassembled WGS sequence"/>
</dbReference>
<accession>A0ABN1YPI3</accession>
<organism evidence="1 2">
    <name type="scientific">Agrococcus citreus</name>
    <dbReference type="NCBI Taxonomy" id="84643"/>
    <lineage>
        <taxon>Bacteria</taxon>
        <taxon>Bacillati</taxon>
        <taxon>Actinomycetota</taxon>
        <taxon>Actinomycetes</taxon>
        <taxon>Micrococcales</taxon>
        <taxon>Microbacteriaceae</taxon>
        <taxon>Agrococcus</taxon>
    </lineage>
</organism>